<evidence type="ECO:0000256" key="1">
    <source>
        <dbReference type="ARBA" id="ARBA00001916"/>
    </source>
</evidence>
<dbReference type="PROSITE" id="PS00533">
    <property type="entry name" value="PORPHOBILINOGEN_DEAM"/>
    <property type="match status" value="1"/>
</dbReference>
<comment type="similarity">
    <text evidence="3">Belongs to the HMBS family.</text>
</comment>
<feature type="domain" description="Porphobilinogen deaminase C-terminal" evidence="11">
    <location>
        <begin position="274"/>
        <end position="335"/>
    </location>
</feature>
<accession>A0A7W7M3F3</accession>
<dbReference type="GO" id="GO:0005737">
    <property type="term" value="C:cytoplasm"/>
    <property type="evidence" value="ECO:0007669"/>
    <property type="project" value="UniProtKB-UniRule"/>
</dbReference>
<evidence type="ECO:0000313" key="12">
    <source>
        <dbReference type="EMBL" id="MBB4735555.1"/>
    </source>
</evidence>
<dbReference type="Gene3D" id="3.40.190.10">
    <property type="entry name" value="Periplasmic binding protein-like II"/>
    <property type="match status" value="2"/>
</dbReference>
<dbReference type="PANTHER" id="PTHR11557:SF0">
    <property type="entry name" value="PORPHOBILINOGEN DEAMINASE"/>
    <property type="match status" value="1"/>
</dbReference>
<dbReference type="InterPro" id="IPR022417">
    <property type="entry name" value="Porphobilin_deaminase_N"/>
</dbReference>
<evidence type="ECO:0000256" key="6">
    <source>
        <dbReference type="ARBA" id="ARBA00023244"/>
    </source>
</evidence>
<evidence type="ECO:0000259" key="11">
    <source>
        <dbReference type="Pfam" id="PF03900"/>
    </source>
</evidence>
<comment type="cofactor">
    <cofactor evidence="1">
        <name>dipyrromethane</name>
        <dbReference type="ChEBI" id="CHEBI:60342"/>
    </cofactor>
</comment>
<dbReference type="PANTHER" id="PTHR11557">
    <property type="entry name" value="PORPHOBILINOGEN DEAMINASE"/>
    <property type="match status" value="1"/>
</dbReference>
<comment type="catalytic activity">
    <reaction evidence="7">
        <text>4 porphobilinogen + H2O = hydroxymethylbilane + 4 NH4(+)</text>
        <dbReference type="Rhea" id="RHEA:13185"/>
        <dbReference type="ChEBI" id="CHEBI:15377"/>
        <dbReference type="ChEBI" id="CHEBI:28938"/>
        <dbReference type="ChEBI" id="CHEBI:57845"/>
        <dbReference type="ChEBI" id="CHEBI:58126"/>
        <dbReference type="EC" id="2.5.1.61"/>
    </reaction>
</comment>
<dbReference type="Pfam" id="PF03900">
    <property type="entry name" value="Porphobil_deamC"/>
    <property type="match status" value="1"/>
</dbReference>
<feature type="compositionally biased region" description="Basic and acidic residues" evidence="9">
    <location>
        <begin position="174"/>
        <end position="188"/>
    </location>
</feature>
<keyword evidence="13" id="KW-1185">Reference proteome</keyword>
<dbReference type="NCBIfam" id="TIGR00212">
    <property type="entry name" value="hemC"/>
    <property type="match status" value="1"/>
</dbReference>
<dbReference type="InterPro" id="IPR000860">
    <property type="entry name" value="HemC"/>
</dbReference>
<feature type="compositionally biased region" description="Acidic residues" evidence="9">
    <location>
        <begin position="408"/>
        <end position="418"/>
    </location>
</feature>
<keyword evidence="5 12" id="KW-0808">Transferase</keyword>
<dbReference type="EC" id="2.5.1.61" evidence="4 8"/>
<protein>
    <recommendedName>
        <fullName evidence="4 8">Hydroxymethylbilane synthase</fullName>
        <ecNumber evidence="4 8">2.5.1.61</ecNumber>
    </recommendedName>
</protein>
<dbReference type="Pfam" id="PF01379">
    <property type="entry name" value="Porphobil_deam"/>
    <property type="match status" value="1"/>
</dbReference>
<feature type="region of interest" description="Disordered" evidence="9">
    <location>
        <begin position="396"/>
        <end position="418"/>
    </location>
</feature>
<dbReference type="InterPro" id="IPR036803">
    <property type="entry name" value="Porphobilinogen_deaminase_C_sf"/>
</dbReference>
<dbReference type="EMBL" id="JACHNA010000001">
    <property type="protein sequence ID" value="MBB4735555.1"/>
    <property type="molecule type" value="Genomic_DNA"/>
</dbReference>
<reference evidence="12 13" key="1">
    <citation type="submission" date="2020-08" db="EMBL/GenBank/DDBJ databases">
        <title>Sequencing the genomes of 1000 actinobacteria strains.</title>
        <authorList>
            <person name="Klenk H.-P."/>
        </authorList>
    </citation>
    <scope>NUCLEOTIDE SEQUENCE [LARGE SCALE GENOMIC DNA]</scope>
    <source>
        <strain evidence="12 13">DSM 23974</strain>
    </source>
</reference>
<evidence type="ECO:0000313" key="13">
    <source>
        <dbReference type="Proteomes" id="UP000540191"/>
    </source>
</evidence>
<dbReference type="SUPFAM" id="SSF54782">
    <property type="entry name" value="Porphobilinogen deaminase (hydroxymethylbilane synthase), C-terminal domain"/>
    <property type="match status" value="1"/>
</dbReference>
<feature type="domain" description="Porphobilinogen deaminase N-terminal" evidence="10">
    <location>
        <begin position="19"/>
        <end position="234"/>
    </location>
</feature>
<sequence length="418" mass="43500">MSDSPEARNGQDRPADAPVRVGTRGSALARTQTVTVAEQLGREAGLEHELEVIRTEGDVTTGSLASLGGTGVFASALRAAVIDGRVDMAVHSLKDLPAAQPEELEIVAVPPRADLRDALCARDGLTLETLPEGARVGTGSPRRVAQLKALRPDLELVDIRGNVQTRLARVPGLEPHDDHAPAAEGSPRGDLDAVVLACAGLDRLGLADVITERIDTDVMLPAPGQGALAVEVKAPEGDWIGEGFLADEAVDVTTFDGRLRAGLELVDDLHTHVAVTAERALLLRLEAGCAAPIGAVARVEDGIVPGEDGAPDRTAPRIVLDAMVAALDGSRILRQSSSVQLDPVPDDLVEDPAQAQEWISDTLHMAAGALGVHVAEAFVAEGADLLPGTVRGARQPADRVYEDGTPADVDETGADTDA</sequence>
<dbReference type="AlphaFoldDB" id="A0A7W7M3F3"/>
<organism evidence="12 13">
    <name type="scientific">Micrococcus cohnii</name>
    <dbReference type="NCBI Taxonomy" id="993416"/>
    <lineage>
        <taxon>Bacteria</taxon>
        <taxon>Bacillati</taxon>
        <taxon>Actinomycetota</taxon>
        <taxon>Actinomycetes</taxon>
        <taxon>Micrococcales</taxon>
        <taxon>Micrococcaceae</taxon>
        <taxon>Micrococcus</taxon>
    </lineage>
</organism>
<evidence type="ECO:0000256" key="2">
    <source>
        <dbReference type="ARBA" id="ARBA00002869"/>
    </source>
</evidence>
<dbReference type="GO" id="GO:0004418">
    <property type="term" value="F:hydroxymethylbilane synthase activity"/>
    <property type="evidence" value="ECO:0007669"/>
    <property type="project" value="UniProtKB-UniRule"/>
</dbReference>
<feature type="region of interest" description="Disordered" evidence="9">
    <location>
        <begin position="1"/>
        <end position="25"/>
    </location>
</feature>
<dbReference type="GO" id="GO:0006783">
    <property type="term" value="P:heme biosynthetic process"/>
    <property type="evidence" value="ECO:0007669"/>
    <property type="project" value="TreeGrafter"/>
</dbReference>
<evidence type="ECO:0000256" key="8">
    <source>
        <dbReference type="NCBIfam" id="TIGR00212"/>
    </source>
</evidence>
<dbReference type="Gene3D" id="3.30.160.40">
    <property type="entry name" value="Porphobilinogen deaminase, C-terminal domain"/>
    <property type="match status" value="1"/>
</dbReference>
<dbReference type="InterPro" id="IPR022419">
    <property type="entry name" value="Porphobilin_deaminase_cofac_BS"/>
</dbReference>
<dbReference type="InterPro" id="IPR022418">
    <property type="entry name" value="Porphobilinogen_deaminase_C"/>
</dbReference>
<comment type="function">
    <text evidence="2">Tetrapolymerization of the monopyrrole PBG into the hydroxymethylbilane pre-uroporphyrinogen in several discrete steps.</text>
</comment>
<dbReference type="RefSeq" id="WP_184241309.1">
    <property type="nucleotide sequence ID" value="NZ_JACHNA010000001.1"/>
</dbReference>
<evidence type="ECO:0000256" key="5">
    <source>
        <dbReference type="ARBA" id="ARBA00022679"/>
    </source>
</evidence>
<evidence type="ECO:0000256" key="3">
    <source>
        <dbReference type="ARBA" id="ARBA00005638"/>
    </source>
</evidence>
<feature type="region of interest" description="Disordered" evidence="9">
    <location>
        <begin position="169"/>
        <end position="188"/>
    </location>
</feature>
<evidence type="ECO:0000256" key="4">
    <source>
        <dbReference type="ARBA" id="ARBA00012655"/>
    </source>
</evidence>
<name>A0A7W7M3F3_9MICC</name>
<comment type="caution">
    <text evidence="12">The sequence shown here is derived from an EMBL/GenBank/DDBJ whole genome shotgun (WGS) entry which is preliminary data.</text>
</comment>
<evidence type="ECO:0000256" key="9">
    <source>
        <dbReference type="SAM" id="MobiDB-lite"/>
    </source>
</evidence>
<dbReference type="PRINTS" id="PR00151">
    <property type="entry name" value="PORPHBDMNASE"/>
</dbReference>
<evidence type="ECO:0000259" key="10">
    <source>
        <dbReference type="Pfam" id="PF01379"/>
    </source>
</evidence>
<keyword evidence="6" id="KW-0627">Porphyrin biosynthesis</keyword>
<gene>
    <name evidence="12" type="ORF">HDA30_001063</name>
</gene>
<feature type="compositionally biased region" description="Basic and acidic residues" evidence="9">
    <location>
        <begin position="1"/>
        <end position="15"/>
    </location>
</feature>
<dbReference type="SUPFAM" id="SSF53850">
    <property type="entry name" value="Periplasmic binding protein-like II"/>
    <property type="match status" value="1"/>
</dbReference>
<proteinExistence type="inferred from homology"/>
<dbReference type="Proteomes" id="UP000540191">
    <property type="component" value="Unassembled WGS sequence"/>
</dbReference>
<evidence type="ECO:0000256" key="7">
    <source>
        <dbReference type="ARBA" id="ARBA00048169"/>
    </source>
</evidence>